<keyword evidence="1" id="KW-0614">Plasmid</keyword>
<accession>A8ZNH1</accession>
<organism evidence="1 2">
    <name type="scientific">Acaryochloris marina (strain MBIC 11017)</name>
    <dbReference type="NCBI Taxonomy" id="329726"/>
    <lineage>
        <taxon>Bacteria</taxon>
        <taxon>Bacillati</taxon>
        <taxon>Cyanobacteriota</taxon>
        <taxon>Cyanophyceae</taxon>
        <taxon>Acaryochloridales</taxon>
        <taxon>Acaryochloridaceae</taxon>
        <taxon>Acaryochloris</taxon>
    </lineage>
</organism>
<evidence type="ECO:0000313" key="1">
    <source>
        <dbReference type="EMBL" id="ABW32557.1"/>
    </source>
</evidence>
<dbReference type="AlphaFoldDB" id="A8ZNH1"/>
<protein>
    <submittedName>
        <fullName evidence="1">Uncharacterized protein</fullName>
    </submittedName>
</protein>
<dbReference type="HOGENOM" id="CLU_3283163_0_0_3"/>
<reference evidence="1 2" key="1">
    <citation type="journal article" date="2008" name="Proc. Natl. Acad. Sci. U.S.A.">
        <title>Niche adaptation and genome expansion in the chlorophyll d-producing cyanobacterium Acaryochloris marina.</title>
        <authorList>
            <person name="Swingley W.D."/>
            <person name="Chen M."/>
            <person name="Cheung P.C."/>
            <person name="Conrad A.L."/>
            <person name="Dejesa L.C."/>
            <person name="Hao J."/>
            <person name="Honchak B.M."/>
            <person name="Karbach L.E."/>
            <person name="Kurdoglu A."/>
            <person name="Lahiri S."/>
            <person name="Mastrian S.D."/>
            <person name="Miyashita H."/>
            <person name="Page L."/>
            <person name="Ramakrishna P."/>
            <person name="Satoh S."/>
            <person name="Sattley W.M."/>
            <person name="Shimada Y."/>
            <person name="Taylor H.L."/>
            <person name="Tomo T."/>
            <person name="Tsuchiya T."/>
            <person name="Wang Z.T."/>
            <person name="Raymond J."/>
            <person name="Mimuro M."/>
            <person name="Blankenship R.E."/>
            <person name="Touchman J.W."/>
        </authorList>
    </citation>
    <scope>NUCLEOTIDE SEQUENCE [LARGE SCALE GENOMIC DNA]</scope>
    <source>
        <strain evidence="2">MBIC 11017</strain>
        <plasmid evidence="2">Plasmid pREB4</plasmid>
    </source>
</reference>
<dbReference type="EMBL" id="CP000841">
    <property type="protein sequence ID" value="ABW32557.1"/>
    <property type="molecule type" value="Genomic_DNA"/>
</dbReference>
<gene>
    <name evidence="1" type="ordered locus">AM1_D0062</name>
</gene>
<proteinExistence type="predicted"/>
<dbReference type="Proteomes" id="UP000000268">
    <property type="component" value="Plasmid pREB4"/>
</dbReference>
<keyword evidence="2" id="KW-1185">Reference proteome</keyword>
<geneLocation type="plasmid" evidence="1 2">
    <name>pREB4</name>
</geneLocation>
<sequence length="40" mass="4618">MQYCISTLILGHHQPVDFSWLTLMEEPMRDLSINLLTLAS</sequence>
<dbReference type="KEGG" id="amr:AM1_D0062"/>
<evidence type="ECO:0000313" key="2">
    <source>
        <dbReference type="Proteomes" id="UP000000268"/>
    </source>
</evidence>
<name>A8ZNH1_ACAM1</name>